<gene>
    <name evidence="1" type="ORF">PsYK624_051930</name>
</gene>
<name>A0A9P3G6H1_9APHY</name>
<evidence type="ECO:0000313" key="2">
    <source>
        <dbReference type="Proteomes" id="UP000703269"/>
    </source>
</evidence>
<dbReference type="GO" id="GO:0016787">
    <property type="term" value="F:hydrolase activity"/>
    <property type="evidence" value="ECO:0007669"/>
    <property type="project" value="UniProtKB-KW"/>
</dbReference>
<dbReference type="CDD" id="cd00598">
    <property type="entry name" value="GH18_chitinase-like"/>
    <property type="match status" value="1"/>
</dbReference>
<organism evidence="1 2">
    <name type="scientific">Phanerochaete sordida</name>
    <dbReference type="NCBI Taxonomy" id="48140"/>
    <lineage>
        <taxon>Eukaryota</taxon>
        <taxon>Fungi</taxon>
        <taxon>Dikarya</taxon>
        <taxon>Basidiomycota</taxon>
        <taxon>Agaricomycotina</taxon>
        <taxon>Agaricomycetes</taxon>
        <taxon>Polyporales</taxon>
        <taxon>Phanerochaetaceae</taxon>
        <taxon>Phanerochaete</taxon>
    </lineage>
</organism>
<evidence type="ECO:0000313" key="1">
    <source>
        <dbReference type="EMBL" id="GJE89101.1"/>
    </source>
</evidence>
<sequence length="331" mass="35355">MVLVGYQRILAAVVLSALTNVLGVFAVPAGWEKFGHEAGEILARAASPTPHWVVYGDTGTPGTDGPPNSSAIIGFNVFALGFLLVHGASDQAEEWAYLGTNNRTIIKAQYAAAGIKLVVSAFGPSDMPTTAHDNPVDTADTFAAWVKEYDLDGIDVAYEDLVAFNAGDGAAEQWLITFTRQLRAQLPAGQYIITHGPLAPWFSPYYWGGGGYLRVHRCVGDLIDWYNVQFHNQGPGEYETCDGLLTESSVVWPQTALFQIAASGVPLNKLVIGKPASPVDVLSGGYMSPATLAHCVALAKNQGWDGGVVAFEYPDANAAWIKAVRADSWPV</sequence>
<dbReference type="AlphaFoldDB" id="A0A9P3G6H1"/>
<proteinExistence type="predicted"/>
<comment type="caution">
    <text evidence="1">The sequence shown here is derived from an EMBL/GenBank/DDBJ whole genome shotgun (WGS) entry which is preliminary data.</text>
</comment>
<accession>A0A9P3G6H1</accession>
<protein>
    <submittedName>
        <fullName evidence="1">Glycoside hydrolase family 18 protein</fullName>
    </submittedName>
</protein>
<dbReference type="InterPro" id="IPR017853">
    <property type="entry name" value="GH"/>
</dbReference>
<dbReference type="OrthoDB" id="3012298at2759"/>
<dbReference type="EMBL" id="BPQB01000011">
    <property type="protein sequence ID" value="GJE89101.1"/>
    <property type="molecule type" value="Genomic_DNA"/>
</dbReference>
<dbReference type="Proteomes" id="UP000703269">
    <property type="component" value="Unassembled WGS sequence"/>
</dbReference>
<keyword evidence="2" id="KW-1185">Reference proteome</keyword>
<reference evidence="1 2" key="1">
    <citation type="submission" date="2021-08" db="EMBL/GenBank/DDBJ databases">
        <title>Draft Genome Sequence of Phanerochaete sordida strain YK-624.</title>
        <authorList>
            <person name="Mori T."/>
            <person name="Dohra H."/>
            <person name="Suzuki T."/>
            <person name="Kawagishi H."/>
            <person name="Hirai H."/>
        </authorList>
    </citation>
    <scope>NUCLEOTIDE SEQUENCE [LARGE SCALE GENOMIC DNA]</scope>
    <source>
        <strain evidence="1 2">YK-624</strain>
    </source>
</reference>
<keyword evidence="1" id="KW-0378">Hydrolase</keyword>
<dbReference type="SUPFAM" id="SSF51445">
    <property type="entry name" value="(Trans)glycosidases"/>
    <property type="match status" value="1"/>
</dbReference>
<dbReference type="Gene3D" id="3.20.20.80">
    <property type="entry name" value="Glycosidases"/>
    <property type="match status" value="1"/>
</dbReference>